<sequence length="171" mass="19306">MKEKIVILQNDIWNMEVDAIICHANTELEMCEAISSQLLEYGGDEIQNECNSFDQLFKGQAVITTAGQLPAQNLIHAIVHNLGEDFNDGEEEFLMKAIRESFIIIREKKLKTIALPLIGSSSLNIPVKRAAELIMAEIKKHLDGETCVENVYFVAQNYIVYDAIDEAHRQL</sequence>
<dbReference type="KEGG" id="uam:UABAM_06556"/>
<dbReference type="InterPro" id="IPR002589">
    <property type="entry name" value="Macro_dom"/>
</dbReference>
<name>A0A5S9IW22_UABAM</name>
<dbReference type="SUPFAM" id="SSF52949">
    <property type="entry name" value="Macro domain-like"/>
    <property type="match status" value="1"/>
</dbReference>
<keyword evidence="3" id="KW-1185">Reference proteome</keyword>
<dbReference type="Pfam" id="PF01661">
    <property type="entry name" value="Macro"/>
    <property type="match status" value="1"/>
</dbReference>
<dbReference type="PROSITE" id="PS51154">
    <property type="entry name" value="MACRO"/>
    <property type="match status" value="1"/>
</dbReference>
<dbReference type="OrthoDB" id="6194521at2"/>
<accession>A0A5S9IW22</accession>
<reference evidence="2 3" key="1">
    <citation type="submission" date="2019-08" db="EMBL/GenBank/DDBJ databases">
        <title>Complete genome sequence of Candidatus Uab amorphum.</title>
        <authorList>
            <person name="Shiratori T."/>
            <person name="Suzuki S."/>
            <person name="Kakizawa Y."/>
            <person name="Ishida K."/>
        </authorList>
    </citation>
    <scope>NUCLEOTIDE SEQUENCE [LARGE SCALE GENOMIC DNA]</scope>
    <source>
        <strain evidence="2 3">SRT547</strain>
    </source>
</reference>
<organism evidence="2 3">
    <name type="scientific">Uabimicrobium amorphum</name>
    <dbReference type="NCBI Taxonomy" id="2596890"/>
    <lineage>
        <taxon>Bacteria</taxon>
        <taxon>Pseudomonadati</taxon>
        <taxon>Planctomycetota</taxon>
        <taxon>Candidatus Uabimicrobiia</taxon>
        <taxon>Candidatus Uabimicrobiales</taxon>
        <taxon>Candidatus Uabimicrobiaceae</taxon>
        <taxon>Candidatus Uabimicrobium</taxon>
    </lineage>
</organism>
<protein>
    <recommendedName>
        <fullName evidence="1">Macro domain-containing protein</fullName>
    </recommendedName>
</protein>
<gene>
    <name evidence="2" type="ORF">UABAM_06556</name>
</gene>
<dbReference type="Gene3D" id="3.40.220.10">
    <property type="entry name" value="Leucine Aminopeptidase, subunit E, domain 1"/>
    <property type="match status" value="1"/>
</dbReference>
<dbReference type="PANTHER" id="PTHR11106">
    <property type="entry name" value="GANGLIOSIDE INDUCED DIFFERENTIATION ASSOCIATED PROTEIN 2-RELATED"/>
    <property type="match status" value="1"/>
</dbReference>
<dbReference type="SMART" id="SM00506">
    <property type="entry name" value="A1pp"/>
    <property type="match status" value="1"/>
</dbReference>
<dbReference type="EMBL" id="AP019860">
    <property type="protein sequence ID" value="BBM88140.1"/>
    <property type="molecule type" value="Genomic_DNA"/>
</dbReference>
<proteinExistence type="predicted"/>
<dbReference type="InterPro" id="IPR043472">
    <property type="entry name" value="Macro_dom-like"/>
</dbReference>
<evidence type="ECO:0000313" key="2">
    <source>
        <dbReference type="EMBL" id="BBM88140.1"/>
    </source>
</evidence>
<evidence type="ECO:0000259" key="1">
    <source>
        <dbReference type="PROSITE" id="PS51154"/>
    </source>
</evidence>
<dbReference type="RefSeq" id="WP_151972353.1">
    <property type="nucleotide sequence ID" value="NZ_AP019860.1"/>
</dbReference>
<dbReference type="PANTHER" id="PTHR11106:SF111">
    <property type="entry name" value="MACRO DOMAIN-CONTAINING PROTEIN"/>
    <property type="match status" value="1"/>
</dbReference>
<evidence type="ECO:0000313" key="3">
    <source>
        <dbReference type="Proteomes" id="UP000326354"/>
    </source>
</evidence>
<dbReference type="Proteomes" id="UP000326354">
    <property type="component" value="Chromosome"/>
</dbReference>
<dbReference type="AlphaFoldDB" id="A0A5S9IW22"/>
<feature type="domain" description="Macro" evidence="1">
    <location>
        <begin position="1"/>
        <end position="171"/>
    </location>
</feature>